<protein>
    <submittedName>
        <fullName evidence="1">LamG-like jellyroll fold domain-containing protein</fullName>
    </submittedName>
</protein>
<accession>A0ABV7Y521</accession>
<name>A0ABV7Y521_9ACTN</name>
<reference evidence="2" key="1">
    <citation type="journal article" date="2019" name="Int. J. Syst. Evol. Microbiol.">
        <title>The Global Catalogue of Microorganisms (GCM) 10K type strain sequencing project: providing services to taxonomists for standard genome sequencing and annotation.</title>
        <authorList>
            <consortium name="The Broad Institute Genomics Platform"/>
            <consortium name="The Broad Institute Genome Sequencing Center for Infectious Disease"/>
            <person name="Wu L."/>
            <person name="Ma J."/>
        </authorList>
    </citation>
    <scope>NUCLEOTIDE SEQUENCE [LARGE SCALE GENOMIC DNA]</scope>
    <source>
        <strain evidence="2">CGMCC 4.7241</strain>
    </source>
</reference>
<dbReference type="Proteomes" id="UP001595699">
    <property type="component" value="Unassembled WGS sequence"/>
</dbReference>
<sequence>MNLNEGGALQWATYATNRDAISTNWGHELPRETWWHAAVVNDGRHTILYVDGSELLRNPSTPAPGLRTTSEFWMLGAYHYDRVIERSFYGWLGDVRIVNRTLPVRSFML</sequence>
<evidence type="ECO:0000313" key="2">
    <source>
        <dbReference type="Proteomes" id="UP001595699"/>
    </source>
</evidence>
<dbReference type="Gene3D" id="2.60.120.200">
    <property type="match status" value="1"/>
</dbReference>
<dbReference type="RefSeq" id="WP_205123172.1">
    <property type="nucleotide sequence ID" value="NZ_JAFBCM010000001.1"/>
</dbReference>
<evidence type="ECO:0000313" key="1">
    <source>
        <dbReference type="EMBL" id="MFC3759922.1"/>
    </source>
</evidence>
<dbReference type="SUPFAM" id="SSF49899">
    <property type="entry name" value="Concanavalin A-like lectins/glucanases"/>
    <property type="match status" value="1"/>
</dbReference>
<gene>
    <name evidence="1" type="ORF">ACFOUW_03665</name>
</gene>
<proteinExistence type="predicted"/>
<dbReference type="EMBL" id="JBHRZH010000004">
    <property type="protein sequence ID" value="MFC3759922.1"/>
    <property type="molecule type" value="Genomic_DNA"/>
</dbReference>
<organism evidence="1 2">
    <name type="scientific">Tenggerimyces flavus</name>
    <dbReference type="NCBI Taxonomy" id="1708749"/>
    <lineage>
        <taxon>Bacteria</taxon>
        <taxon>Bacillati</taxon>
        <taxon>Actinomycetota</taxon>
        <taxon>Actinomycetes</taxon>
        <taxon>Propionibacteriales</taxon>
        <taxon>Nocardioidaceae</taxon>
        <taxon>Tenggerimyces</taxon>
    </lineage>
</organism>
<keyword evidence="2" id="KW-1185">Reference proteome</keyword>
<dbReference type="InterPro" id="IPR013320">
    <property type="entry name" value="ConA-like_dom_sf"/>
</dbReference>
<dbReference type="Pfam" id="PF13385">
    <property type="entry name" value="Laminin_G_3"/>
    <property type="match status" value="1"/>
</dbReference>
<comment type="caution">
    <text evidence="1">The sequence shown here is derived from an EMBL/GenBank/DDBJ whole genome shotgun (WGS) entry which is preliminary data.</text>
</comment>